<dbReference type="STRING" id="27349.A0A0L6VPG9"/>
<keyword evidence="3" id="KW-1185">Reference proteome</keyword>
<dbReference type="AlphaFoldDB" id="A0A0L6VPG9"/>
<proteinExistence type="predicted"/>
<dbReference type="EMBL" id="LAVV01002899">
    <property type="protein sequence ID" value="KNZ62512.1"/>
    <property type="molecule type" value="Genomic_DNA"/>
</dbReference>
<accession>A0A0L6VPG9</accession>
<feature type="signal peptide" evidence="1">
    <location>
        <begin position="1"/>
        <end position="24"/>
    </location>
</feature>
<feature type="chain" id="PRO_5005568685" evidence="1">
    <location>
        <begin position="25"/>
        <end position="419"/>
    </location>
</feature>
<name>A0A0L6VPG9_9BASI</name>
<dbReference type="Proteomes" id="UP000037035">
    <property type="component" value="Unassembled WGS sequence"/>
</dbReference>
<comment type="caution">
    <text evidence="2">The sequence shown here is derived from an EMBL/GenBank/DDBJ whole genome shotgun (WGS) entry which is preliminary data.</text>
</comment>
<protein>
    <submittedName>
        <fullName evidence="2">Uncharacterized protein</fullName>
    </submittedName>
</protein>
<reference evidence="2 3" key="1">
    <citation type="submission" date="2015-08" db="EMBL/GenBank/DDBJ databases">
        <title>Next Generation Sequencing and Analysis of the Genome of Puccinia sorghi L Schw, the Causal Agent of Maize Common Rust.</title>
        <authorList>
            <person name="Rochi L."/>
            <person name="Burguener G."/>
            <person name="Darino M."/>
            <person name="Turjanski A."/>
            <person name="Kreff E."/>
            <person name="Dieguez M.J."/>
            <person name="Sacco F."/>
        </authorList>
    </citation>
    <scope>NUCLEOTIDE SEQUENCE [LARGE SCALE GENOMIC DNA]</scope>
    <source>
        <strain evidence="2 3">RO10H11247</strain>
    </source>
</reference>
<evidence type="ECO:0000313" key="3">
    <source>
        <dbReference type="Proteomes" id="UP000037035"/>
    </source>
</evidence>
<gene>
    <name evidence="2" type="ORF">VP01_1260g4</name>
</gene>
<evidence type="ECO:0000313" key="2">
    <source>
        <dbReference type="EMBL" id="KNZ62512.1"/>
    </source>
</evidence>
<sequence>MRRPMVPVTAWTCLLLVCLLPAQSMHNFQEAENLGRLASTPHPPTDFTPVGHDASDLNGHPPPFNREREAEEPIPHLNELTTKLLGRIDVPKFLHKIYDVMTRGFIHLDRPMGKTVRAPYYASWKRTSEWEEMDKDITEMPLPEEPGAAKFELQPEEPPMDLIFTARNELEKLNGKTAIFQTRSKERQILLVKTLYILSRKPAYRESAIHAIETVVKTLQLRKNPEDLPKIMPYIKAAHYLMTTPKKPLDSPGLLAQRLLKSDELGPSLQNILEKQDLKSWLGFFATEQHGEVQEKYKSMLESKLGERFNEILRWSSEVLHPANTHRYSTDEVLFALETLYVHSVQKPEGLGSHNPAFEKLIDARDAWRGHSQLDESVPAAIELTANSAIKKKATIVENNELLYILHQHKQQFTPQEIH</sequence>
<organism evidence="2 3">
    <name type="scientific">Puccinia sorghi</name>
    <dbReference type="NCBI Taxonomy" id="27349"/>
    <lineage>
        <taxon>Eukaryota</taxon>
        <taxon>Fungi</taxon>
        <taxon>Dikarya</taxon>
        <taxon>Basidiomycota</taxon>
        <taxon>Pucciniomycotina</taxon>
        <taxon>Pucciniomycetes</taxon>
        <taxon>Pucciniales</taxon>
        <taxon>Pucciniaceae</taxon>
        <taxon>Puccinia</taxon>
    </lineage>
</organism>
<dbReference type="VEuPathDB" id="FungiDB:VP01_1260g4"/>
<evidence type="ECO:0000256" key="1">
    <source>
        <dbReference type="SAM" id="SignalP"/>
    </source>
</evidence>
<keyword evidence="1" id="KW-0732">Signal</keyword>
<dbReference type="OrthoDB" id="2500813at2759"/>